<organism evidence="1">
    <name type="scientific">metagenome</name>
    <dbReference type="NCBI Taxonomy" id="256318"/>
    <lineage>
        <taxon>unclassified sequences</taxon>
        <taxon>metagenomes</taxon>
    </lineage>
</organism>
<evidence type="ECO:0000313" key="1">
    <source>
        <dbReference type="EMBL" id="SUS07104.1"/>
    </source>
</evidence>
<accession>A0A380THH9</accession>
<gene>
    <name evidence="1" type="ORF">DF3PB_380001</name>
</gene>
<protein>
    <submittedName>
        <fullName evidence="1">Uncharacterized protein</fullName>
    </submittedName>
</protein>
<proteinExistence type="predicted"/>
<reference evidence="1" key="1">
    <citation type="submission" date="2018-07" db="EMBL/GenBank/DDBJ databases">
        <authorList>
            <person name="Quirk P.G."/>
            <person name="Krulwich T.A."/>
        </authorList>
    </citation>
    <scope>NUCLEOTIDE SEQUENCE</scope>
</reference>
<name>A0A380THH9_9ZZZZ</name>
<dbReference type="EMBL" id="UIDG01000312">
    <property type="protein sequence ID" value="SUS07104.1"/>
    <property type="molecule type" value="Genomic_DNA"/>
</dbReference>
<sequence>MTTTILPTTNETWGFWGSMGHAEADQSQAWALTSTAIAKATDGTPEAMRTFLDSRQGRHFADAEPAPAIGPRGQAKASELFNGRTLAEAVNAAVATWIA</sequence>
<dbReference type="AlphaFoldDB" id="A0A380THH9"/>